<accession>A0ABY6U9E3</accession>
<name>A0ABY6U9E3_BIOOC</name>
<feature type="compositionally biased region" description="Polar residues" evidence="1">
    <location>
        <begin position="784"/>
        <end position="822"/>
    </location>
</feature>
<feature type="region of interest" description="Disordered" evidence="1">
    <location>
        <begin position="672"/>
        <end position="716"/>
    </location>
</feature>
<feature type="region of interest" description="Disordered" evidence="1">
    <location>
        <begin position="377"/>
        <end position="419"/>
    </location>
</feature>
<evidence type="ECO:0000256" key="1">
    <source>
        <dbReference type="SAM" id="MobiDB-lite"/>
    </source>
</evidence>
<evidence type="ECO:0000313" key="2">
    <source>
        <dbReference type="EMBL" id="VUC27599.1"/>
    </source>
</evidence>
<feature type="region of interest" description="Disordered" evidence="1">
    <location>
        <begin position="738"/>
        <end position="1160"/>
    </location>
</feature>
<feature type="compositionally biased region" description="Polar residues" evidence="1">
    <location>
        <begin position="1022"/>
        <end position="1042"/>
    </location>
</feature>
<feature type="compositionally biased region" description="Polar residues" evidence="1">
    <location>
        <begin position="458"/>
        <end position="477"/>
    </location>
</feature>
<feature type="compositionally biased region" description="Basic and acidic residues" evidence="1">
    <location>
        <begin position="923"/>
        <end position="933"/>
    </location>
</feature>
<gene>
    <name evidence="2" type="ORF">CLO192961_LOCUS215107</name>
</gene>
<feature type="region of interest" description="Disordered" evidence="1">
    <location>
        <begin position="453"/>
        <end position="478"/>
    </location>
</feature>
<feature type="compositionally biased region" description="Polar residues" evidence="1">
    <location>
        <begin position="757"/>
        <end position="772"/>
    </location>
</feature>
<protein>
    <submittedName>
        <fullName evidence="2">Uncharacterized protein</fullName>
    </submittedName>
</protein>
<sequence length="1160" mass="125597">MKRVGIPCRPRAKPLISPVASDPTENSDCDRSARRRKLDDKLVLGEVSFQESQPMATELIFNQAKTDVISHISNHPSLNKFHDNRHTRPANCRGVKRNADGEIVTGGRGWKIHLENMSALRESWTDLGLLPQQSGEEEYRDIRTYPAACGVPDLSIIADDESEPEISQTRPMPQPASAAATSPAKRKARLDNYSRTNLGLGSTLVKLNPGITPASILISPIKSQNSPPRDVPAVSSAISLNENITLEPKLPKLAMNLPPHGPAKGFKPSLYPETATVNEVGMSSPLTPGPVPSPTKRPGAPTPSRWARSPLATPKFGTPATKHGDTPLRPLGIVDSICPSTPNLDGVPSTWESNPEMFDFGETSDIQMSPRIDWLRNDVSESKEATRSQNVNKSRRRKSEPILNRHLKKLGASRRQSDMHRVLSSLPDDHNDVTQVSPGLQIFETQTALPASHEADISTPTHQQETGNESLTASSRVGSAGPITPFSKYFLERQPLSVVRPAGTRSDRNGIYSIDMRQNPDIFNSRVVIAPAVEKLADLAVESCDGYANVVVTQSSGKLVVRFKLPTKYASLFPQSQVADEPHLESVSSPHKVSEAPRSVHTVVEQTPLSNTQTPLSHKRASRTGLGIMDSAFTPGNLVGTSSPLKKVQFPSSPANEDLNDQTLVVGDFDMETDMDGTPLRSNASPIFQSSEIRTPVQQRQDLDVQPPSSGLISDLSIEPSFATPTFGDIDFSPALHGHSKATPCKATPSKAPLASSRKNTPSQSKVKTPSVSPDRDISAEAQVKTSPGGTPLATSFTPVNKNSPRNSGAVPTSGSHSTRAPTPSKEDHQIGTEVPVAPKPPIADEPAKKKTAEQNLDSPGREYMRAFIRNMKPKRLSTTETGSPIAHSPARVPLEAKSPNAGNDSPKKLKRKQGVEGDSEDSLAKKSEEPAVKRIRRLGNLSKEKSEESRPKRKAKPSAQKPVAEQDNEPSPPKQEPKEEAPEEGPCRRSSRLNTQEKKSSIPTSIKLGRPTAGRDPAQGKLNSAVRNEQAELTRQTNMNTKRNKGKAESVQQILARVSEELSEGESNDSASDGPTRKKAKNVTWRTPLESHQGEKTKRGRPAGTPAKKKATQGDTGVTKPKGTPQKPRISKVAAQSLGMVGNGTPARRMTRARTRSQD</sequence>
<comment type="caution">
    <text evidence="2">The sequence shown here is derived from an EMBL/GenBank/DDBJ whole genome shotgun (WGS) entry which is preliminary data.</text>
</comment>
<feature type="region of interest" description="Disordered" evidence="1">
    <location>
        <begin position="279"/>
        <end position="333"/>
    </location>
</feature>
<dbReference type="EMBL" id="CABFNS010000772">
    <property type="protein sequence ID" value="VUC27599.1"/>
    <property type="molecule type" value="Genomic_DNA"/>
</dbReference>
<keyword evidence="3" id="KW-1185">Reference proteome</keyword>
<proteinExistence type="predicted"/>
<feature type="compositionally biased region" description="Basic residues" evidence="1">
    <location>
        <begin position="1150"/>
        <end position="1160"/>
    </location>
</feature>
<feature type="compositionally biased region" description="Basic and acidic residues" evidence="1">
    <location>
        <begin position="377"/>
        <end position="386"/>
    </location>
</feature>
<feature type="region of interest" description="Disordered" evidence="1">
    <location>
        <begin position="162"/>
        <end position="187"/>
    </location>
</feature>
<feature type="compositionally biased region" description="Polar residues" evidence="1">
    <location>
        <begin position="680"/>
        <end position="700"/>
    </location>
</feature>
<reference evidence="2 3" key="1">
    <citation type="submission" date="2019-06" db="EMBL/GenBank/DDBJ databases">
        <authorList>
            <person name="Broberg M."/>
        </authorList>
    </citation>
    <scope>NUCLEOTIDE SEQUENCE [LARGE SCALE GENOMIC DNA]</scope>
</reference>
<evidence type="ECO:0000313" key="3">
    <source>
        <dbReference type="Proteomes" id="UP000766486"/>
    </source>
</evidence>
<dbReference type="Proteomes" id="UP000766486">
    <property type="component" value="Unassembled WGS sequence"/>
</dbReference>
<organism evidence="2 3">
    <name type="scientific">Bionectria ochroleuca</name>
    <name type="common">Gliocladium roseum</name>
    <dbReference type="NCBI Taxonomy" id="29856"/>
    <lineage>
        <taxon>Eukaryota</taxon>
        <taxon>Fungi</taxon>
        <taxon>Dikarya</taxon>
        <taxon>Ascomycota</taxon>
        <taxon>Pezizomycotina</taxon>
        <taxon>Sordariomycetes</taxon>
        <taxon>Hypocreomycetidae</taxon>
        <taxon>Hypocreales</taxon>
        <taxon>Bionectriaceae</taxon>
        <taxon>Clonostachys</taxon>
    </lineage>
</organism>
<feature type="region of interest" description="Disordered" evidence="1">
    <location>
        <begin position="1"/>
        <end position="33"/>
    </location>
</feature>